<evidence type="ECO:0000313" key="3">
    <source>
        <dbReference type="Proteomes" id="UP000619079"/>
    </source>
</evidence>
<name>A0A8J7LUU3_9RHOB</name>
<organism evidence="2 3">
    <name type="scientific">Sedimentitalea arenosa</name>
    <dbReference type="NCBI Taxonomy" id="2798803"/>
    <lineage>
        <taxon>Bacteria</taxon>
        <taxon>Pseudomonadati</taxon>
        <taxon>Pseudomonadota</taxon>
        <taxon>Alphaproteobacteria</taxon>
        <taxon>Rhodobacterales</taxon>
        <taxon>Paracoccaceae</taxon>
        <taxon>Sedimentitalea</taxon>
    </lineage>
</organism>
<proteinExistence type="predicted"/>
<protein>
    <submittedName>
        <fullName evidence="2">VPLPA-CTERM sorting domain-containing protein</fullName>
    </submittedName>
</protein>
<keyword evidence="3" id="KW-1185">Reference proteome</keyword>
<dbReference type="EMBL" id="JAELVR010000001">
    <property type="protein sequence ID" value="MBJ6370041.1"/>
    <property type="molecule type" value="Genomic_DNA"/>
</dbReference>
<dbReference type="AlphaFoldDB" id="A0A8J7LUU3"/>
<dbReference type="NCBIfam" id="TIGR03370">
    <property type="entry name" value="VPLPA-CTERM"/>
    <property type="match status" value="1"/>
</dbReference>
<dbReference type="InterPro" id="IPR022472">
    <property type="entry name" value="VPLPA-CTERM"/>
</dbReference>
<accession>A0A8J7LUU3</accession>
<comment type="caution">
    <text evidence="2">The sequence shown here is derived from an EMBL/GenBank/DDBJ whole genome shotgun (WGS) entry which is preliminary data.</text>
</comment>
<keyword evidence="1" id="KW-1133">Transmembrane helix</keyword>
<dbReference type="Proteomes" id="UP000619079">
    <property type="component" value="Unassembled WGS sequence"/>
</dbReference>
<keyword evidence="1" id="KW-0472">Membrane</keyword>
<sequence>MMPLAAAAATLNLDSEKPGGNAGLLYKDAGGFYLDANDTVRTDNSIVYLSLAAGTYNITPTKDLYESWSRWSANKNCDNSGENCTQGFEQSFAFFMVDTATAGADGRVGDVRSAPTDNSLTNLVNYSVPFTESFFATPGQGYDAVAGTVMASFTLDTAQDVGFYIHDNWVADNRGGVSINVAAVPLPAGLPLLLAGLGGLALVRRKSA</sequence>
<feature type="transmembrane region" description="Helical" evidence="1">
    <location>
        <begin position="182"/>
        <end position="203"/>
    </location>
</feature>
<evidence type="ECO:0000313" key="2">
    <source>
        <dbReference type="EMBL" id="MBJ6370041.1"/>
    </source>
</evidence>
<reference evidence="2" key="1">
    <citation type="submission" date="2020-12" db="EMBL/GenBank/DDBJ databases">
        <title>Sedimentitalea sp. nov., isolated from sand in Incheon.</title>
        <authorList>
            <person name="Kim W."/>
        </authorList>
    </citation>
    <scope>NUCLEOTIDE SEQUENCE</scope>
    <source>
        <strain evidence="2">CAU 1593</strain>
    </source>
</reference>
<evidence type="ECO:0000256" key="1">
    <source>
        <dbReference type="SAM" id="Phobius"/>
    </source>
</evidence>
<gene>
    <name evidence="2" type="ORF">JF290_00765</name>
</gene>
<keyword evidence="1" id="KW-0812">Transmembrane</keyword>